<keyword evidence="6" id="KW-0067">ATP-binding</keyword>
<sequence>MPSFKNHNLENPCVITIDGPAGAGKSTIAKRLAEELAYTYLDTGAMYRALTLKAIDLKVDLENEEALVNMTKESEIKFNTQDGCLKVLLDGRDVTEDIRTLEVTNNTFYIARVGRLRELVVHWQRELGSMQNVVVEGRDIGTVVFPDALHKFYLDADLGQRSLRRIKELELKGLNVDAQKLKEELQLRDQKDMSRKVGPLLKAKNAIVIDSTEMTIDEVVLTIKEKITSNG</sequence>
<evidence type="ECO:0000256" key="1">
    <source>
        <dbReference type="ARBA" id="ARBA00009427"/>
    </source>
</evidence>
<dbReference type="NCBIfam" id="TIGR00017">
    <property type="entry name" value="cmk"/>
    <property type="match status" value="1"/>
</dbReference>
<keyword evidence="3 11" id="KW-0808">Transferase</keyword>
<keyword evidence="4" id="KW-0547">Nucleotide-binding</keyword>
<organism evidence="11">
    <name type="scientific">hydrothermal vent metagenome</name>
    <dbReference type="NCBI Taxonomy" id="652676"/>
    <lineage>
        <taxon>unclassified sequences</taxon>
        <taxon>metagenomes</taxon>
        <taxon>ecological metagenomes</taxon>
    </lineage>
</organism>
<dbReference type="InterPro" id="IPR011994">
    <property type="entry name" value="Cytidylate_kinase_dom"/>
</dbReference>
<reference evidence="11" key="1">
    <citation type="submission" date="2018-06" db="EMBL/GenBank/DDBJ databases">
        <authorList>
            <person name="Zhirakovskaya E."/>
        </authorList>
    </citation>
    <scope>NUCLEOTIDE SEQUENCE</scope>
</reference>
<gene>
    <name evidence="11" type="ORF">MNBD_BACTEROID05-743</name>
</gene>
<evidence type="ECO:0000256" key="9">
    <source>
        <dbReference type="SAM" id="Coils"/>
    </source>
</evidence>
<dbReference type="GO" id="GO:0005524">
    <property type="term" value="F:ATP binding"/>
    <property type="evidence" value="ECO:0007669"/>
    <property type="project" value="UniProtKB-KW"/>
</dbReference>
<evidence type="ECO:0000256" key="2">
    <source>
        <dbReference type="ARBA" id="ARBA00012906"/>
    </source>
</evidence>
<evidence type="ECO:0000256" key="8">
    <source>
        <dbReference type="ARBA" id="ARBA00048478"/>
    </source>
</evidence>
<dbReference type="GO" id="GO:0036430">
    <property type="term" value="F:CMP kinase activity"/>
    <property type="evidence" value="ECO:0007669"/>
    <property type="project" value="RHEA"/>
</dbReference>
<evidence type="ECO:0000256" key="5">
    <source>
        <dbReference type="ARBA" id="ARBA00022777"/>
    </source>
</evidence>
<dbReference type="Gene3D" id="3.40.50.300">
    <property type="entry name" value="P-loop containing nucleotide triphosphate hydrolases"/>
    <property type="match status" value="1"/>
</dbReference>
<dbReference type="Pfam" id="PF02224">
    <property type="entry name" value="Cytidylate_kin"/>
    <property type="match status" value="1"/>
</dbReference>
<protein>
    <recommendedName>
        <fullName evidence="2">(d)CMP kinase</fullName>
        <ecNumber evidence="2">2.7.4.25</ecNumber>
    </recommendedName>
</protein>
<feature type="domain" description="Cytidylate kinase" evidence="10">
    <location>
        <begin position="15"/>
        <end position="228"/>
    </location>
</feature>
<evidence type="ECO:0000313" key="11">
    <source>
        <dbReference type="EMBL" id="VAW12046.1"/>
    </source>
</evidence>
<name>A0A3B0TY63_9ZZZZ</name>
<evidence type="ECO:0000256" key="4">
    <source>
        <dbReference type="ARBA" id="ARBA00022741"/>
    </source>
</evidence>
<keyword evidence="5 11" id="KW-0418">Kinase</keyword>
<accession>A0A3B0TY63</accession>
<comment type="similarity">
    <text evidence="1">Belongs to the cytidylate kinase family. Type 1 subfamily.</text>
</comment>
<comment type="catalytic activity">
    <reaction evidence="8">
        <text>CMP + ATP = CDP + ADP</text>
        <dbReference type="Rhea" id="RHEA:11600"/>
        <dbReference type="ChEBI" id="CHEBI:30616"/>
        <dbReference type="ChEBI" id="CHEBI:58069"/>
        <dbReference type="ChEBI" id="CHEBI:60377"/>
        <dbReference type="ChEBI" id="CHEBI:456216"/>
        <dbReference type="EC" id="2.7.4.25"/>
    </reaction>
</comment>
<dbReference type="EMBL" id="UOEN01000069">
    <property type="protein sequence ID" value="VAW12046.1"/>
    <property type="molecule type" value="Genomic_DNA"/>
</dbReference>
<dbReference type="EC" id="2.7.4.25" evidence="2"/>
<evidence type="ECO:0000256" key="7">
    <source>
        <dbReference type="ARBA" id="ARBA00047615"/>
    </source>
</evidence>
<dbReference type="GO" id="GO:0036431">
    <property type="term" value="F:dCMP kinase activity"/>
    <property type="evidence" value="ECO:0007669"/>
    <property type="project" value="InterPro"/>
</dbReference>
<dbReference type="InterPro" id="IPR003136">
    <property type="entry name" value="Cytidylate_kin"/>
</dbReference>
<feature type="coiled-coil region" evidence="9">
    <location>
        <begin position="164"/>
        <end position="191"/>
    </location>
</feature>
<dbReference type="CDD" id="cd02020">
    <property type="entry name" value="CMPK"/>
    <property type="match status" value="1"/>
</dbReference>
<dbReference type="AlphaFoldDB" id="A0A3B0TY63"/>
<evidence type="ECO:0000256" key="6">
    <source>
        <dbReference type="ARBA" id="ARBA00022840"/>
    </source>
</evidence>
<evidence type="ECO:0000256" key="3">
    <source>
        <dbReference type="ARBA" id="ARBA00022679"/>
    </source>
</evidence>
<keyword evidence="9" id="KW-0175">Coiled coil</keyword>
<dbReference type="InterPro" id="IPR027417">
    <property type="entry name" value="P-loop_NTPase"/>
</dbReference>
<comment type="catalytic activity">
    <reaction evidence="7">
        <text>dCMP + ATP = dCDP + ADP</text>
        <dbReference type="Rhea" id="RHEA:25094"/>
        <dbReference type="ChEBI" id="CHEBI:30616"/>
        <dbReference type="ChEBI" id="CHEBI:57566"/>
        <dbReference type="ChEBI" id="CHEBI:58593"/>
        <dbReference type="ChEBI" id="CHEBI:456216"/>
        <dbReference type="EC" id="2.7.4.25"/>
    </reaction>
</comment>
<dbReference type="SUPFAM" id="SSF52540">
    <property type="entry name" value="P-loop containing nucleoside triphosphate hydrolases"/>
    <property type="match status" value="1"/>
</dbReference>
<dbReference type="HAMAP" id="MF_00238">
    <property type="entry name" value="Cytidyl_kinase_type1"/>
    <property type="match status" value="1"/>
</dbReference>
<proteinExistence type="inferred from homology"/>
<evidence type="ECO:0000259" key="10">
    <source>
        <dbReference type="Pfam" id="PF02224"/>
    </source>
</evidence>